<keyword evidence="5 6" id="KW-0472">Membrane</keyword>
<feature type="transmembrane region" description="Helical" evidence="6">
    <location>
        <begin position="17"/>
        <end position="35"/>
    </location>
</feature>
<evidence type="ECO:0000259" key="7">
    <source>
        <dbReference type="Pfam" id="PF00884"/>
    </source>
</evidence>
<dbReference type="EMBL" id="JACHTE010000010">
    <property type="protein sequence ID" value="MBB1089502.1"/>
    <property type="molecule type" value="Genomic_DNA"/>
</dbReference>
<feature type="domain" description="Sulfatase N-terminal" evidence="7">
    <location>
        <begin position="268"/>
        <end position="563"/>
    </location>
</feature>
<keyword evidence="2" id="KW-1003">Cell membrane</keyword>
<feature type="transmembrane region" description="Helical" evidence="6">
    <location>
        <begin position="164"/>
        <end position="184"/>
    </location>
</feature>
<dbReference type="Pfam" id="PF00884">
    <property type="entry name" value="Sulfatase"/>
    <property type="match status" value="1"/>
</dbReference>
<accession>A0A7W3U5V0</accession>
<feature type="transmembrane region" description="Helical" evidence="6">
    <location>
        <begin position="130"/>
        <end position="152"/>
    </location>
</feature>
<reference evidence="8 9" key="1">
    <citation type="submission" date="2020-07" db="EMBL/GenBank/DDBJ databases">
        <authorList>
            <person name="Xu S."/>
            <person name="Li A."/>
        </authorList>
    </citation>
    <scope>NUCLEOTIDE SEQUENCE [LARGE SCALE GENOMIC DNA]</scope>
    <source>
        <strain evidence="8 9">SG-8</strain>
    </source>
</reference>
<dbReference type="PANTHER" id="PTHR47371:SF3">
    <property type="entry name" value="PHOSPHOGLYCEROL TRANSFERASE I"/>
    <property type="match status" value="1"/>
</dbReference>
<sequence>MNAYPLTSAPIVRHHRLVFFLAIYVAYVVALFWFANVRDAGDPGRSLVRLLTPVVELSLLGMACAACMRMATRRTRRWPWILITGVIAATAAGVYLVQIYSLRISSNFISVLALQNADSIAFVQSPRLKLAVALAMLWVGLFCIAAALASAAPATLRRAMSEGWRSSVFISASSGLLLLFAYAITLQGRNPRLEPGFREAPMASLLANLYRANTDPAPEVPSPVVPRTADLGCFSFPEAGPEAPFPFQRTRAFRSLLPATGGDASRPPNIIVLFTEGLSARLVGAYGGRYPGLTPNIDRLAARSMRVDDYFNHTAATFRGLIGQLSSGFSYAGGGGAGGWTQEGTLEGLSSIRRQTLPLIANEAGYDTHFFAPHKAHRPIIGMLHSMGFGTVHTYESISHDWLGGRAVTRHGTAALDDASLYAGVVAFLHDREAAGERQPFFLATYNIGTHAFLSSADGEVPYGSGDNPVLDKVHNLDRALGEFLAYFEASPYARNTLLVLTSDHATYPEPPYREVAGSDLKPLFVDRIPLLVLDPSRALPATLEAEGRTSLDLAPTVLQLAGLQTRSNAFLGASLFEPRRLDVGIAALGSRYFLTRPDGVYGMDEIPEGDRADFDCAVEVVRRFYEVERDNRIFSGSNAGSVPVAR</sequence>
<proteinExistence type="predicted"/>
<dbReference type="InterPro" id="IPR000917">
    <property type="entry name" value="Sulfatase_N"/>
</dbReference>
<dbReference type="GO" id="GO:0005886">
    <property type="term" value="C:plasma membrane"/>
    <property type="evidence" value="ECO:0007669"/>
    <property type="project" value="UniProtKB-SubCell"/>
</dbReference>
<evidence type="ECO:0000313" key="8">
    <source>
        <dbReference type="EMBL" id="MBB1089502.1"/>
    </source>
</evidence>
<comment type="subcellular location">
    <subcellularLocation>
        <location evidence="1">Cell membrane</location>
        <topology evidence="1">Multi-pass membrane protein</topology>
    </subcellularLocation>
</comment>
<protein>
    <submittedName>
        <fullName evidence="8">Sulfatase-like hydrolase/transferase</fullName>
    </submittedName>
</protein>
<dbReference type="Gene3D" id="3.40.720.10">
    <property type="entry name" value="Alkaline Phosphatase, subunit A"/>
    <property type="match status" value="1"/>
</dbReference>
<keyword evidence="8" id="KW-0808">Transferase</keyword>
<dbReference type="PANTHER" id="PTHR47371">
    <property type="entry name" value="LIPOTEICHOIC ACID SYNTHASE"/>
    <property type="match status" value="1"/>
</dbReference>
<keyword evidence="4 6" id="KW-1133">Transmembrane helix</keyword>
<evidence type="ECO:0000256" key="5">
    <source>
        <dbReference type="ARBA" id="ARBA00023136"/>
    </source>
</evidence>
<dbReference type="GO" id="GO:0016787">
    <property type="term" value="F:hydrolase activity"/>
    <property type="evidence" value="ECO:0007669"/>
    <property type="project" value="UniProtKB-KW"/>
</dbReference>
<name>A0A7W3U5V0_9GAMM</name>
<comment type="caution">
    <text evidence="8">The sequence shown here is derived from an EMBL/GenBank/DDBJ whole genome shotgun (WGS) entry which is preliminary data.</text>
</comment>
<keyword evidence="3 6" id="KW-0812">Transmembrane</keyword>
<evidence type="ECO:0000256" key="6">
    <source>
        <dbReference type="SAM" id="Phobius"/>
    </source>
</evidence>
<feature type="transmembrane region" description="Helical" evidence="6">
    <location>
        <begin position="80"/>
        <end position="98"/>
    </location>
</feature>
<organism evidence="8 9">
    <name type="scientific">Marilutibacter penaei</name>
    <dbReference type="NCBI Taxonomy" id="2759900"/>
    <lineage>
        <taxon>Bacteria</taxon>
        <taxon>Pseudomonadati</taxon>
        <taxon>Pseudomonadota</taxon>
        <taxon>Gammaproteobacteria</taxon>
        <taxon>Lysobacterales</taxon>
        <taxon>Lysobacteraceae</taxon>
        <taxon>Marilutibacter</taxon>
    </lineage>
</organism>
<evidence type="ECO:0000256" key="3">
    <source>
        <dbReference type="ARBA" id="ARBA00022692"/>
    </source>
</evidence>
<dbReference type="AlphaFoldDB" id="A0A7W3U5V0"/>
<dbReference type="SUPFAM" id="SSF53649">
    <property type="entry name" value="Alkaline phosphatase-like"/>
    <property type="match status" value="1"/>
</dbReference>
<dbReference type="InterPro" id="IPR017850">
    <property type="entry name" value="Alkaline_phosphatase_core_sf"/>
</dbReference>
<dbReference type="GO" id="GO:0016740">
    <property type="term" value="F:transferase activity"/>
    <property type="evidence" value="ECO:0007669"/>
    <property type="project" value="UniProtKB-KW"/>
</dbReference>
<keyword evidence="8" id="KW-0378">Hydrolase</keyword>
<evidence type="ECO:0000256" key="1">
    <source>
        <dbReference type="ARBA" id="ARBA00004651"/>
    </source>
</evidence>
<keyword evidence="9" id="KW-1185">Reference proteome</keyword>
<gene>
    <name evidence="8" type="ORF">H4F99_13540</name>
</gene>
<evidence type="ECO:0000256" key="2">
    <source>
        <dbReference type="ARBA" id="ARBA00022475"/>
    </source>
</evidence>
<dbReference type="Proteomes" id="UP000552587">
    <property type="component" value="Unassembled WGS sequence"/>
</dbReference>
<dbReference type="InterPro" id="IPR050448">
    <property type="entry name" value="OpgB/LTA_synthase_biosynth"/>
</dbReference>
<evidence type="ECO:0000313" key="9">
    <source>
        <dbReference type="Proteomes" id="UP000552587"/>
    </source>
</evidence>
<evidence type="ECO:0000256" key="4">
    <source>
        <dbReference type="ARBA" id="ARBA00022989"/>
    </source>
</evidence>